<evidence type="ECO:0000313" key="4">
    <source>
        <dbReference type="Proteomes" id="UP000195442"/>
    </source>
</evidence>
<dbReference type="InterPro" id="IPR024745">
    <property type="entry name" value="GH44_cat"/>
</dbReference>
<evidence type="ECO:0000256" key="1">
    <source>
        <dbReference type="SAM" id="MobiDB-lite"/>
    </source>
</evidence>
<protein>
    <recommendedName>
        <fullName evidence="2">Glycoside hydrolase family 44 catalytic domain-containing protein</fullName>
    </recommendedName>
</protein>
<gene>
    <name evidence="3" type="ORF">CRENPOLYSF2_1870003</name>
</gene>
<dbReference type="EMBL" id="FUKJ01000098">
    <property type="protein sequence ID" value="SJM90816.1"/>
    <property type="molecule type" value="Genomic_DNA"/>
</dbReference>
<keyword evidence="4" id="KW-1185">Reference proteome</keyword>
<feature type="compositionally biased region" description="Polar residues" evidence="1">
    <location>
        <begin position="337"/>
        <end position="347"/>
    </location>
</feature>
<sequence length="725" mass="80283">MNNLNCFANSLNFGLLPKGLLTLFITILCGVPLPCTAADDLTIYNDAIANGWEDWSWDGVTSSPNTAIKKVGISSLAVKYSSAWQGLSYHHIGTAVNSKNYTAIHFWVYGSSGSGLLQVVIQDKTTSPESTPFYFTPTANKWAQITVPLSKLGNPATIARLSIKDATGTTQPVFYIDDLRLIAKLAMTIDAAANRKPISEQIYGINFYGMDETGEDDGDFMKKVGVTVRRWGGNTTSRYNWKIDATNSGHDWYFENGTSSDIHTPNKAVSRMVGKNSTNKVSTLLTVPMIGFVAKDGKNSSCGFRISKYGPQQEYDNHTGGQPDCGKGIKLDGKPVTDNSHQDTSIPFNPNSIKEWINYLKKQGLGKSGVQFYNLDNEVDGWHITHRDVFPTAIKYDQLRDHTYQYAAAIKSVDPTAKILGPVLTDWSHYWNSAYDLQKNDSKPTNDRNTHGGTPLVAWYLQQMKAYDKKYHKRILDYLDLHFYPHCFYNVNDKCTLTPELPHTQDNPGNAALQALRLRSTRSLWDPTYVGESWVKNVEGGVIKLIPRMKEWVDKNYPGTKLAISEYMWGALGHINGALAQADVLGIFGREGLDLATLWQLRLTSDQPGAFAFRIYRNYNANGGKFGNTSVLASSTDQGKVAIYAAQEGTNGALTLMVINKTATAQSAPITLKNFKPTGVIETWRYGAANLNSIVHPVNLKFTGLQFANSFPANSITLLRIPSKH</sequence>
<dbReference type="SUPFAM" id="SSF49785">
    <property type="entry name" value="Galactose-binding domain-like"/>
    <property type="match status" value="1"/>
</dbReference>
<dbReference type="RefSeq" id="WP_087146259.1">
    <property type="nucleotide sequence ID" value="NZ_FUKJ01000098.1"/>
</dbReference>
<proteinExistence type="predicted"/>
<dbReference type="Pfam" id="PF12891">
    <property type="entry name" value="Glyco_hydro_44"/>
    <property type="match status" value="1"/>
</dbReference>
<dbReference type="Gene3D" id="2.60.40.1180">
    <property type="entry name" value="Golgi alpha-mannosidase II"/>
    <property type="match status" value="1"/>
</dbReference>
<organism evidence="3 4">
    <name type="scientific">Crenothrix polyspora</name>
    <dbReference type="NCBI Taxonomy" id="360316"/>
    <lineage>
        <taxon>Bacteria</taxon>
        <taxon>Pseudomonadati</taxon>
        <taxon>Pseudomonadota</taxon>
        <taxon>Gammaproteobacteria</taxon>
        <taxon>Methylococcales</taxon>
        <taxon>Crenotrichaceae</taxon>
        <taxon>Crenothrix</taxon>
    </lineage>
</organism>
<dbReference type="Proteomes" id="UP000195442">
    <property type="component" value="Unassembled WGS sequence"/>
</dbReference>
<dbReference type="SUPFAM" id="SSF51445">
    <property type="entry name" value="(Trans)glycosidases"/>
    <property type="match status" value="1"/>
</dbReference>
<dbReference type="Gene3D" id="2.60.120.430">
    <property type="entry name" value="Galactose-binding lectin"/>
    <property type="match status" value="1"/>
</dbReference>
<name>A0A1R4H3R1_9GAMM</name>
<dbReference type="AlphaFoldDB" id="A0A1R4H3R1"/>
<dbReference type="OrthoDB" id="9803686at2"/>
<dbReference type="Gene3D" id="3.20.20.80">
    <property type="entry name" value="Glycosidases"/>
    <property type="match status" value="1"/>
</dbReference>
<feature type="domain" description="Glycoside hydrolase family 44 catalytic" evidence="2">
    <location>
        <begin position="245"/>
        <end position="486"/>
    </location>
</feature>
<evidence type="ECO:0000259" key="2">
    <source>
        <dbReference type="Pfam" id="PF12891"/>
    </source>
</evidence>
<feature type="region of interest" description="Disordered" evidence="1">
    <location>
        <begin position="313"/>
        <end position="347"/>
    </location>
</feature>
<accession>A0A1R4H3R1</accession>
<evidence type="ECO:0000313" key="3">
    <source>
        <dbReference type="EMBL" id="SJM90816.1"/>
    </source>
</evidence>
<reference evidence="4" key="1">
    <citation type="submission" date="2017-02" db="EMBL/GenBank/DDBJ databases">
        <authorList>
            <person name="Daims H."/>
        </authorList>
    </citation>
    <scope>NUCLEOTIDE SEQUENCE [LARGE SCALE GENOMIC DNA]</scope>
</reference>
<dbReference type="InterPro" id="IPR013780">
    <property type="entry name" value="Glyco_hydro_b"/>
</dbReference>
<dbReference type="InterPro" id="IPR017853">
    <property type="entry name" value="GH"/>
</dbReference>
<dbReference type="InterPro" id="IPR008979">
    <property type="entry name" value="Galactose-bd-like_sf"/>
</dbReference>